<dbReference type="Proteomes" id="UP000694888">
    <property type="component" value="Unplaced"/>
</dbReference>
<keyword evidence="2" id="KW-1185">Reference proteome</keyword>
<feature type="compositionally biased region" description="Polar residues" evidence="1">
    <location>
        <begin position="403"/>
        <end position="413"/>
    </location>
</feature>
<proteinExistence type="predicted"/>
<reference evidence="3" key="1">
    <citation type="submission" date="2025-08" db="UniProtKB">
        <authorList>
            <consortium name="RefSeq"/>
        </authorList>
    </citation>
    <scope>IDENTIFICATION</scope>
</reference>
<protein>
    <submittedName>
        <fullName evidence="3">Uncharacterized protein LOC101845854 isoform X1</fullName>
    </submittedName>
</protein>
<dbReference type="GeneID" id="101845854"/>
<feature type="region of interest" description="Disordered" evidence="1">
    <location>
        <begin position="251"/>
        <end position="292"/>
    </location>
</feature>
<feature type="compositionally biased region" description="Polar residues" evidence="1">
    <location>
        <begin position="431"/>
        <end position="443"/>
    </location>
</feature>
<dbReference type="Pfam" id="PF07004">
    <property type="entry name" value="SHIPPO-rpt"/>
    <property type="match status" value="1"/>
</dbReference>
<feature type="region of interest" description="Disordered" evidence="1">
    <location>
        <begin position="304"/>
        <end position="478"/>
    </location>
</feature>
<dbReference type="InterPro" id="IPR033557">
    <property type="entry name" value="CIMAP2"/>
</dbReference>
<dbReference type="PANTHER" id="PTHR34914">
    <property type="entry name" value="LYMPHOCYTE EXPANSION MOLECULE"/>
    <property type="match status" value="1"/>
</dbReference>
<feature type="compositionally biased region" description="Low complexity" evidence="1">
    <location>
        <begin position="363"/>
        <end position="375"/>
    </location>
</feature>
<organism evidence="2 3">
    <name type="scientific">Aplysia californica</name>
    <name type="common">California sea hare</name>
    <dbReference type="NCBI Taxonomy" id="6500"/>
    <lineage>
        <taxon>Eukaryota</taxon>
        <taxon>Metazoa</taxon>
        <taxon>Spiralia</taxon>
        <taxon>Lophotrochozoa</taxon>
        <taxon>Mollusca</taxon>
        <taxon>Gastropoda</taxon>
        <taxon>Heterobranchia</taxon>
        <taxon>Euthyneura</taxon>
        <taxon>Tectipleura</taxon>
        <taxon>Aplysiida</taxon>
        <taxon>Aplysioidea</taxon>
        <taxon>Aplysiidae</taxon>
        <taxon>Aplysia</taxon>
    </lineage>
</organism>
<evidence type="ECO:0000313" key="2">
    <source>
        <dbReference type="Proteomes" id="UP000694888"/>
    </source>
</evidence>
<feature type="region of interest" description="Disordered" evidence="1">
    <location>
        <begin position="95"/>
        <end position="126"/>
    </location>
</feature>
<feature type="compositionally biased region" description="Basic and acidic residues" evidence="1">
    <location>
        <begin position="346"/>
        <end position="355"/>
    </location>
</feature>
<dbReference type="RefSeq" id="XP_005100481.1">
    <property type="nucleotide sequence ID" value="XM_005100424.3"/>
</dbReference>
<feature type="compositionally biased region" description="Basic and acidic residues" evidence="1">
    <location>
        <begin position="376"/>
        <end position="402"/>
    </location>
</feature>
<dbReference type="PANTHER" id="PTHR34914:SF1">
    <property type="entry name" value="LYMPHOCYTE EXPANSION MOLECULE"/>
    <property type="match status" value="1"/>
</dbReference>
<feature type="compositionally biased region" description="Basic and acidic residues" evidence="1">
    <location>
        <begin position="321"/>
        <end position="333"/>
    </location>
</feature>
<evidence type="ECO:0000313" key="3">
    <source>
        <dbReference type="RefSeq" id="XP_005100481.1"/>
    </source>
</evidence>
<name>A0ABM0JSH0_APLCA</name>
<feature type="compositionally biased region" description="Low complexity" evidence="1">
    <location>
        <begin position="104"/>
        <end position="118"/>
    </location>
</feature>
<dbReference type="InterPro" id="IPR010736">
    <property type="entry name" value="SHIPPO-rpt"/>
</dbReference>
<accession>A0ABM0JSH0</accession>
<evidence type="ECO:0000256" key="1">
    <source>
        <dbReference type="SAM" id="MobiDB-lite"/>
    </source>
</evidence>
<feature type="compositionally biased region" description="Basic and acidic residues" evidence="1">
    <location>
        <begin position="448"/>
        <end position="478"/>
    </location>
</feature>
<sequence length="866" mass="95679">MAEKKFAGAPFGTQTARFDVTGVHPKTKVPGSFTQMPYDKYSMLELEERKAAHYNFKTRNLSKDHGAIIAKFDKHIRNIRKSLIQASQTLQDFETSHSKQSFRNSKYSKSGSSLNLSSPTQLSSSRVCSGLSKKSAVVSSHGSSKESSKFNSLRALEHYDSKCFAEWTKNKILMSRRALLMNALLGQDQTVTGFDSSFLACSSELCIKEKVPSSLGNKRSKNKIFVSYEQNLTHDSTCSCTLKLKDEEISEKSDLTSPAKKKNGGVNNNSSDFDHSLSNLNKSGGNRKENDAELENENLAISQQSEEAKNELKSVLSSSDAKPRGSMEKKVSFEESIGASEMNSEAEIKEVVLNKEDEDNLKSISLETGTESSSSTRKDKGLETKPVEKKSDRKKSETKELQSEASISNTLTNDDGESLFLDSDIEACPSNVGSAEGSTTGTSKPLRKALDSEKELFTSKGEGAESQDKTKVEMSTDEDRGRLFQGLAECKTQKKEPSETCDEFLKRKLGPGTYNTMIGGFSSSNVELKASGPGWARQIEVERLAALPHLLHKEQWEENKMLKRKLGPGSYEIKDFIQAGNEKPRSERGICSNLAPRFERGVLSATPGPGTYGIGGVPQRALEQKDKIAASTKGMLDAGDRKRNLPSVGSELGPGTYKHKTCTEEMLNKVTSLKGPYELYSGDRNKPISEGYLAAPKLADLGPGQYEIGTFVDELKGPHKNIHGKFGKMSQYPDVPTERLFLFSQAHYPKMKDSPGPGTYSLQEMSKPRHVNSPGFLSSAKRDDKISQKFFTRNFNPVGAGRYDIQKLEEAQDINGHTSVFRSKTGKPNLQMAKFLQERIRAKDVSPQDRVFIQQPGRLTRSITVM</sequence>
<gene>
    <name evidence="3" type="primary">LOC101845854</name>
</gene>